<dbReference type="InterPro" id="IPR023170">
    <property type="entry name" value="HhH_base_excis_C"/>
</dbReference>
<feature type="region of interest" description="Disordered" evidence="1">
    <location>
        <begin position="1"/>
        <end position="37"/>
    </location>
</feature>
<dbReference type="InterPro" id="IPR003265">
    <property type="entry name" value="HhH-GPD_domain"/>
</dbReference>
<name>A0AAF0JEP4_9BASI</name>
<sequence length="263" mass="29660">MQRANQPSAVKREFHTTAAPVKRAKKDTSSPFPDFVQPTPEECEAMHKVLKQMHQTDVDKEFSDENTPETIPVVLDALIVAILSQATGWNNAKRAMNSMKEVYRSVFAYDAIIAGGREKLQETIRCGGMHVRKSAIIISVLEDVKKRYGAYNLDHMFNLSDAEAMRELLSYKYMGPKSASVVMGWCLKRNPFTVDTHVYRITGLWGWRPQSASREKTQLHLEAKIPPQLKHDLHFLLIAHGRSCPACRGGSKSTEDCTAKKKT</sequence>
<keyword evidence="4" id="KW-1185">Reference proteome</keyword>
<dbReference type="SMART" id="SM00478">
    <property type="entry name" value="ENDO3c"/>
    <property type="match status" value="1"/>
</dbReference>
<dbReference type="GO" id="GO:0000702">
    <property type="term" value="F:oxidized base lesion DNA N-glycosylase activity"/>
    <property type="evidence" value="ECO:0007669"/>
    <property type="project" value="UniProtKB-ARBA"/>
</dbReference>
<evidence type="ECO:0000313" key="4">
    <source>
        <dbReference type="Proteomes" id="UP001214628"/>
    </source>
</evidence>
<gene>
    <name evidence="3" type="ORF">MPSI1_002598</name>
</gene>
<dbReference type="InterPro" id="IPR011257">
    <property type="entry name" value="DNA_glycosylase"/>
</dbReference>
<reference evidence="3" key="1">
    <citation type="submission" date="2023-02" db="EMBL/GenBank/DDBJ databases">
        <title>Mating type loci evolution in Malassezia.</title>
        <authorList>
            <person name="Coelho M.A."/>
        </authorList>
    </citation>
    <scope>NUCLEOTIDE SEQUENCE</scope>
    <source>
        <strain evidence="3">CBS 14136</strain>
    </source>
</reference>
<dbReference type="Proteomes" id="UP001214628">
    <property type="component" value="Chromosome 3"/>
</dbReference>
<dbReference type="PANTHER" id="PTHR47203">
    <property type="match status" value="1"/>
</dbReference>
<dbReference type="CDD" id="cd00056">
    <property type="entry name" value="ENDO3c"/>
    <property type="match status" value="1"/>
</dbReference>
<organism evidence="3 4">
    <name type="scientific">Malassezia psittaci</name>
    <dbReference type="NCBI Taxonomy" id="1821823"/>
    <lineage>
        <taxon>Eukaryota</taxon>
        <taxon>Fungi</taxon>
        <taxon>Dikarya</taxon>
        <taxon>Basidiomycota</taxon>
        <taxon>Ustilaginomycotina</taxon>
        <taxon>Malasseziomycetes</taxon>
        <taxon>Malasseziales</taxon>
        <taxon>Malasseziaceae</taxon>
        <taxon>Malassezia</taxon>
    </lineage>
</organism>
<evidence type="ECO:0000259" key="2">
    <source>
        <dbReference type="SMART" id="SM00478"/>
    </source>
</evidence>
<dbReference type="AlphaFoldDB" id="A0AAF0JEP4"/>
<dbReference type="SUPFAM" id="SSF48150">
    <property type="entry name" value="DNA-glycosylase"/>
    <property type="match status" value="1"/>
</dbReference>
<dbReference type="PANTHER" id="PTHR47203:SF1">
    <property type="entry name" value="HYPOTHETICAL BASE EXCISION DNA REPAIR PROTEIN (EUROFUNG)"/>
    <property type="match status" value="1"/>
</dbReference>
<dbReference type="Gene3D" id="1.10.1670.10">
    <property type="entry name" value="Helix-hairpin-Helix base-excision DNA repair enzymes (C-terminal)"/>
    <property type="match status" value="1"/>
</dbReference>
<dbReference type="GO" id="GO:0006285">
    <property type="term" value="P:base-excision repair, AP site formation"/>
    <property type="evidence" value="ECO:0007669"/>
    <property type="project" value="UniProtKB-ARBA"/>
</dbReference>
<evidence type="ECO:0000256" key="1">
    <source>
        <dbReference type="SAM" id="MobiDB-lite"/>
    </source>
</evidence>
<feature type="domain" description="HhH-GPD" evidence="2">
    <location>
        <begin position="83"/>
        <end position="243"/>
    </location>
</feature>
<dbReference type="EMBL" id="CP118377">
    <property type="protein sequence ID" value="WFD43933.1"/>
    <property type="molecule type" value="Genomic_DNA"/>
</dbReference>
<dbReference type="Gene3D" id="1.10.340.30">
    <property type="entry name" value="Hypothetical protein, domain 2"/>
    <property type="match status" value="1"/>
</dbReference>
<dbReference type="Pfam" id="PF00730">
    <property type="entry name" value="HhH-GPD"/>
    <property type="match status" value="1"/>
</dbReference>
<protein>
    <recommendedName>
        <fullName evidence="2">HhH-GPD domain-containing protein</fullName>
    </recommendedName>
</protein>
<evidence type="ECO:0000313" key="3">
    <source>
        <dbReference type="EMBL" id="WFD43933.1"/>
    </source>
</evidence>
<proteinExistence type="predicted"/>
<accession>A0AAF0JEP4</accession>